<evidence type="ECO:0000313" key="1">
    <source>
        <dbReference type="EMBL" id="CVK32598.1"/>
    </source>
</evidence>
<name>A0A0X3BKL2_9EURY</name>
<dbReference type="KEGG" id="mema:MMAB1_1385"/>
<dbReference type="AlphaFoldDB" id="A0A0X3BKL2"/>
<proteinExistence type="predicted"/>
<gene>
    <name evidence="1" type="ORF">MMAB1_1385</name>
</gene>
<dbReference type="EMBL" id="LT158599">
    <property type="protein sequence ID" value="CVK32598.1"/>
    <property type="molecule type" value="Genomic_DNA"/>
</dbReference>
<sequence>MEILGEMLHYRTNSSNIVHAIVAARALARKVYDCYPSLACSGSGGNDLVLQPIYYHWSSLGAGTAKK</sequence>
<accession>A0A0X3BKL2</accession>
<evidence type="ECO:0000313" key="2">
    <source>
        <dbReference type="Proteomes" id="UP000069850"/>
    </source>
</evidence>
<reference evidence="1 2" key="1">
    <citation type="submission" date="2016-01" db="EMBL/GenBank/DDBJ databases">
        <authorList>
            <person name="Manzoor S."/>
        </authorList>
    </citation>
    <scope>NUCLEOTIDE SEQUENCE [LARGE SCALE GENOMIC DNA]</scope>
    <source>
        <strain evidence="1">Methanoculleus sp MAB1</strain>
    </source>
</reference>
<protein>
    <submittedName>
        <fullName evidence="1">Uncharacterized protein</fullName>
    </submittedName>
</protein>
<dbReference type="Proteomes" id="UP000069850">
    <property type="component" value="Chromosome 1"/>
</dbReference>
<organism evidence="1 2">
    <name type="scientific">Methanoculleus bourgensis</name>
    <dbReference type="NCBI Taxonomy" id="83986"/>
    <lineage>
        <taxon>Archaea</taxon>
        <taxon>Methanobacteriati</taxon>
        <taxon>Methanobacteriota</taxon>
        <taxon>Stenosarchaea group</taxon>
        <taxon>Methanomicrobia</taxon>
        <taxon>Methanomicrobiales</taxon>
        <taxon>Methanomicrobiaceae</taxon>
        <taxon>Methanoculleus</taxon>
    </lineage>
</organism>